<evidence type="ECO:0000259" key="7">
    <source>
        <dbReference type="Pfam" id="PF00482"/>
    </source>
</evidence>
<feature type="transmembrane region" description="Helical" evidence="6">
    <location>
        <begin position="100"/>
        <end position="123"/>
    </location>
</feature>
<feature type="transmembrane region" description="Helical" evidence="6">
    <location>
        <begin position="6"/>
        <end position="29"/>
    </location>
</feature>
<reference evidence="8" key="2">
    <citation type="submission" date="2022-10" db="EMBL/GenBank/DDBJ databases">
        <authorList>
            <person name="Trinh H.N."/>
        </authorList>
    </citation>
    <scope>NUCLEOTIDE SEQUENCE</scope>
    <source>
        <strain evidence="8">RN2-1</strain>
    </source>
</reference>
<name>A0AA41YNW2_9PROT</name>
<feature type="transmembrane region" description="Helical" evidence="6">
    <location>
        <begin position="280"/>
        <end position="304"/>
    </location>
</feature>
<keyword evidence="5 6" id="KW-0472">Membrane</keyword>
<comment type="caution">
    <text evidence="8">The sequence shown here is derived from an EMBL/GenBank/DDBJ whole genome shotgun (WGS) entry which is preliminary data.</text>
</comment>
<dbReference type="GO" id="GO:0005886">
    <property type="term" value="C:plasma membrane"/>
    <property type="evidence" value="ECO:0007669"/>
    <property type="project" value="UniProtKB-SubCell"/>
</dbReference>
<feature type="domain" description="Type II secretion system protein GspF" evidence="7">
    <location>
        <begin position="171"/>
        <end position="298"/>
    </location>
</feature>
<dbReference type="EMBL" id="JAPDNT010000012">
    <property type="protein sequence ID" value="MCW3475822.1"/>
    <property type="molecule type" value="Genomic_DNA"/>
</dbReference>
<dbReference type="Pfam" id="PF00482">
    <property type="entry name" value="T2SSF"/>
    <property type="match status" value="1"/>
</dbReference>
<gene>
    <name evidence="8" type="ORF">OL599_14680</name>
</gene>
<organism evidence="8 9">
    <name type="scientific">Limobrevibacterium gyesilva</name>
    <dbReference type="NCBI Taxonomy" id="2991712"/>
    <lineage>
        <taxon>Bacteria</taxon>
        <taxon>Pseudomonadati</taxon>
        <taxon>Pseudomonadota</taxon>
        <taxon>Alphaproteobacteria</taxon>
        <taxon>Acetobacterales</taxon>
        <taxon>Acetobacteraceae</taxon>
        <taxon>Limobrevibacterium</taxon>
    </lineage>
</organism>
<dbReference type="PANTHER" id="PTHR35007:SF2">
    <property type="entry name" value="PILUS ASSEMBLE PROTEIN"/>
    <property type="match status" value="1"/>
</dbReference>
<keyword evidence="3 6" id="KW-0812">Transmembrane</keyword>
<evidence type="ECO:0000313" key="8">
    <source>
        <dbReference type="EMBL" id="MCW3475822.1"/>
    </source>
</evidence>
<keyword evidence="2" id="KW-1003">Cell membrane</keyword>
<keyword evidence="4 6" id="KW-1133">Transmembrane helix</keyword>
<evidence type="ECO:0000313" key="9">
    <source>
        <dbReference type="Proteomes" id="UP001165679"/>
    </source>
</evidence>
<proteinExistence type="predicted"/>
<evidence type="ECO:0000256" key="5">
    <source>
        <dbReference type="ARBA" id="ARBA00023136"/>
    </source>
</evidence>
<dbReference type="Proteomes" id="UP001165679">
    <property type="component" value="Unassembled WGS sequence"/>
</dbReference>
<evidence type="ECO:0000256" key="1">
    <source>
        <dbReference type="ARBA" id="ARBA00004651"/>
    </source>
</evidence>
<comment type="subcellular location">
    <subcellularLocation>
        <location evidence="1">Cell membrane</location>
        <topology evidence="1">Multi-pass membrane protein</topology>
    </subcellularLocation>
</comment>
<evidence type="ECO:0000256" key="6">
    <source>
        <dbReference type="SAM" id="Phobius"/>
    </source>
</evidence>
<dbReference type="PANTHER" id="PTHR35007">
    <property type="entry name" value="INTEGRAL MEMBRANE PROTEIN-RELATED"/>
    <property type="match status" value="1"/>
</dbReference>
<dbReference type="RefSeq" id="WP_264714551.1">
    <property type="nucleotide sequence ID" value="NZ_JAPDNT010000012.1"/>
</dbReference>
<sequence length="312" mass="32882">MIPQFVVSLGVGASLVMLGAGALLMRYAARQRRVDARLEQARAGHIGAAASTATVASPRQALKMIAGMGQGILRSGILSSQTVDSLQQSLYRAGIRGGNAVAVFVAAKIVLAVVLPVAVFLLLHNAIANPIMRNVLLAGAAVGGLLAPDYVVSALRKRYQAAIADGLPDALDMLVMCAESGLSLEPAIQRVGTEIQSAHPAVGTELLITSSEFQISSDSSAVLYSLGERTGLAEVKRVVATLAQTLQYGTPLAEALRVLSAELRQEILTRFEERAARLPVLLTLPMILFILPSLFMVVGGPAMLQAVRLFKH</sequence>
<evidence type="ECO:0000256" key="3">
    <source>
        <dbReference type="ARBA" id="ARBA00022692"/>
    </source>
</evidence>
<reference evidence="8" key="1">
    <citation type="submission" date="2022-09" db="EMBL/GenBank/DDBJ databases">
        <title>Rhodovastum sp. nov. RN2-1 isolated from soil in Seongnam, South Korea.</title>
        <authorList>
            <person name="Le N.T."/>
        </authorList>
    </citation>
    <scope>NUCLEOTIDE SEQUENCE</scope>
    <source>
        <strain evidence="8">RN2-1</strain>
    </source>
</reference>
<dbReference type="InterPro" id="IPR018076">
    <property type="entry name" value="T2SS_GspF_dom"/>
</dbReference>
<accession>A0AA41YNW2</accession>
<keyword evidence="9" id="KW-1185">Reference proteome</keyword>
<evidence type="ECO:0000256" key="2">
    <source>
        <dbReference type="ARBA" id="ARBA00022475"/>
    </source>
</evidence>
<evidence type="ECO:0000256" key="4">
    <source>
        <dbReference type="ARBA" id="ARBA00022989"/>
    </source>
</evidence>
<feature type="transmembrane region" description="Helical" evidence="6">
    <location>
        <begin position="135"/>
        <end position="152"/>
    </location>
</feature>
<protein>
    <submittedName>
        <fullName evidence="8">Type II secretion system F family protein</fullName>
    </submittedName>
</protein>
<dbReference type="AlphaFoldDB" id="A0AA41YNW2"/>